<dbReference type="AlphaFoldDB" id="A0A9E7JY32"/>
<evidence type="ECO:0000313" key="7">
    <source>
        <dbReference type="EMBL" id="URD98927.1"/>
    </source>
</evidence>
<dbReference type="GO" id="GO:0005509">
    <property type="term" value="F:calcium ion binding"/>
    <property type="evidence" value="ECO:0007669"/>
    <property type="project" value="InterPro"/>
</dbReference>
<comment type="subcellular location">
    <subcellularLocation>
        <location evidence="1">Membrane</location>
        <topology evidence="1">Single-pass membrane protein</topology>
    </subcellularLocation>
</comment>
<dbReference type="OrthoDB" id="786317at2759"/>
<dbReference type="SMART" id="SM00179">
    <property type="entry name" value="EGF_CA"/>
    <property type="match status" value="1"/>
</dbReference>
<dbReference type="SUPFAM" id="SSF57196">
    <property type="entry name" value="EGF/Laminin"/>
    <property type="match status" value="1"/>
</dbReference>
<protein>
    <submittedName>
        <fullName evidence="7">OsWAK receptor-like protein kinase</fullName>
    </submittedName>
</protein>
<dbReference type="GO" id="GO:0016020">
    <property type="term" value="C:membrane"/>
    <property type="evidence" value="ECO:0007669"/>
    <property type="project" value="UniProtKB-SubCell"/>
</dbReference>
<dbReference type="Gene3D" id="2.10.25.10">
    <property type="entry name" value="Laminin"/>
    <property type="match status" value="1"/>
</dbReference>
<evidence type="ECO:0000256" key="3">
    <source>
        <dbReference type="ARBA" id="ARBA00023157"/>
    </source>
</evidence>
<dbReference type="GO" id="GO:0030247">
    <property type="term" value="F:polysaccharide binding"/>
    <property type="evidence" value="ECO:0007669"/>
    <property type="project" value="InterPro"/>
</dbReference>
<feature type="domain" description="EGF-like" evidence="6">
    <location>
        <begin position="429"/>
        <end position="483"/>
    </location>
</feature>
<dbReference type="InterPro" id="IPR000742">
    <property type="entry name" value="EGF"/>
</dbReference>
<dbReference type="InterPro" id="IPR025287">
    <property type="entry name" value="WAK_GUB"/>
</dbReference>
<reference evidence="7" key="1">
    <citation type="submission" date="2022-05" db="EMBL/GenBank/DDBJ databases">
        <title>The Musa troglodytarum L. genome provides insights into the mechanism of non-climacteric behaviour and enrichment of carotenoids.</title>
        <authorList>
            <person name="Wang J."/>
        </authorList>
    </citation>
    <scope>NUCLEOTIDE SEQUENCE</scope>
    <source>
        <tissue evidence="7">Leaf</tissue>
    </source>
</reference>
<evidence type="ECO:0000256" key="2">
    <source>
        <dbReference type="ARBA" id="ARBA00022729"/>
    </source>
</evidence>
<dbReference type="EMBL" id="CP097506">
    <property type="protein sequence ID" value="URD98927.1"/>
    <property type="molecule type" value="Genomic_DNA"/>
</dbReference>
<evidence type="ECO:0000313" key="8">
    <source>
        <dbReference type="Proteomes" id="UP001055439"/>
    </source>
</evidence>
<dbReference type="Pfam" id="PF13947">
    <property type="entry name" value="GUB_WAK_bind"/>
    <property type="match status" value="2"/>
</dbReference>
<evidence type="ECO:0000259" key="6">
    <source>
        <dbReference type="SMART" id="SM00181"/>
    </source>
</evidence>
<feature type="domain" description="EGF-like" evidence="6">
    <location>
        <begin position="278"/>
        <end position="321"/>
    </location>
</feature>
<keyword evidence="7" id="KW-0808">Transferase</keyword>
<dbReference type="SMART" id="SM00181">
    <property type="entry name" value="EGF"/>
    <property type="match status" value="3"/>
</dbReference>
<feature type="non-terminal residue" evidence="7">
    <location>
        <position position="548"/>
    </location>
</feature>
<feature type="domain" description="EGF-like calcium-binding" evidence="5">
    <location>
        <begin position="498"/>
        <end position="538"/>
    </location>
</feature>
<feature type="signal peptide" evidence="4">
    <location>
        <begin position="1"/>
        <end position="28"/>
    </location>
</feature>
<keyword evidence="8" id="KW-1185">Reference proteome</keyword>
<organism evidence="7 8">
    <name type="scientific">Musa troglodytarum</name>
    <name type="common">fe'i banana</name>
    <dbReference type="NCBI Taxonomy" id="320322"/>
    <lineage>
        <taxon>Eukaryota</taxon>
        <taxon>Viridiplantae</taxon>
        <taxon>Streptophyta</taxon>
        <taxon>Embryophyta</taxon>
        <taxon>Tracheophyta</taxon>
        <taxon>Spermatophyta</taxon>
        <taxon>Magnoliopsida</taxon>
        <taxon>Liliopsida</taxon>
        <taxon>Zingiberales</taxon>
        <taxon>Musaceae</taxon>
        <taxon>Musa</taxon>
    </lineage>
</organism>
<evidence type="ECO:0000256" key="1">
    <source>
        <dbReference type="ARBA" id="ARBA00004167"/>
    </source>
</evidence>
<keyword evidence="7" id="KW-0675">Receptor</keyword>
<proteinExistence type="predicted"/>
<keyword evidence="7" id="KW-0418">Kinase</keyword>
<dbReference type="PANTHER" id="PTHR33491">
    <property type="entry name" value="OSJNBA0016N04.9 PROTEIN"/>
    <property type="match status" value="1"/>
</dbReference>
<gene>
    <name evidence="7" type="ORF">MUK42_30644</name>
</gene>
<feature type="chain" id="PRO_5038891101" evidence="4">
    <location>
        <begin position="29"/>
        <end position="548"/>
    </location>
</feature>
<dbReference type="CDD" id="cd00054">
    <property type="entry name" value="EGF_CA"/>
    <property type="match status" value="1"/>
</dbReference>
<sequence length="548" mass="59412">MAGLGEGRGGMGLVNILLFLLASTSTVSVRTESRSTNATFPLPVFCPRSCGSISFEYPFGIGDGCFRTGFNLTCKNDSTSSPKLFLGDGTIEVTRIDMKQGLVYIKSPTVVMSVDDEFKRASLIDLENWPYSLSLVEQMGSVNSYEGTIFNSLDVVGCSAMASLVDLTTNKTISTCFSLCSASDPSQHSEWSDVNSGNFTLHLNFTNTAALEVQLTRINQTELHLVNPSSIKVIMFDPDDDDVEGVLNGSRTNVEATLAWYMNDHLSCEEAKNTDTYACVTQNSLCLNIFHDMENFDNSIGYSCQCLPSYEGNPYVPSGCQDESLTPAAAAAAAANGCVTKCGSIDVLFPFGLEKGCYRDDSFSLTCNTTSNPPTLLFEDYYTVTNISLEEGQLEIEKNDGTIDFGNRSETFVVLKQQAIVSWVIELQPCEDAKNNMTTFACGHAHSSCIDTTITNENGKFVGYHCKCSEGYQGNPYVTNGCTGAPLFSQTSIFTLYINECNSTEKRLCYGICTNTDGGYTCTCAAGTSGDPRLAPCIPINKTHTLLL</sequence>
<feature type="domain" description="EGF-like" evidence="6">
    <location>
        <begin position="500"/>
        <end position="538"/>
    </location>
</feature>
<dbReference type="GO" id="GO:0016301">
    <property type="term" value="F:kinase activity"/>
    <property type="evidence" value="ECO:0007669"/>
    <property type="project" value="UniProtKB-KW"/>
</dbReference>
<dbReference type="Proteomes" id="UP001055439">
    <property type="component" value="Chromosome 4"/>
</dbReference>
<evidence type="ECO:0000256" key="4">
    <source>
        <dbReference type="SAM" id="SignalP"/>
    </source>
</evidence>
<keyword evidence="2 4" id="KW-0732">Signal</keyword>
<accession>A0A9E7JY32</accession>
<name>A0A9E7JY32_9LILI</name>
<evidence type="ECO:0000259" key="5">
    <source>
        <dbReference type="SMART" id="SM00179"/>
    </source>
</evidence>
<keyword evidence="3" id="KW-1015">Disulfide bond</keyword>
<dbReference type="InterPro" id="IPR001881">
    <property type="entry name" value="EGF-like_Ca-bd_dom"/>
</dbReference>